<keyword evidence="2" id="KW-0812">Transmembrane</keyword>
<proteinExistence type="predicted"/>
<name>A0A1L9TZ67_9EURO</name>
<dbReference type="VEuPathDB" id="FungiDB:ASPSYDRAFT_343391"/>
<dbReference type="RefSeq" id="XP_040708543.1">
    <property type="nucleotide sequence ID" value="XM_040845230.1"/>
</dbReference>
<evidence type="ECO:0000256" key="1">
    <source>
        <dbReference type="SAM" id="MobiDB-lite"/>
    </source>
</evidence>
<keyword evidence="4" id="KW-1185">Reference proteome</keyword>
<keyword evidence="2" id="KW-1133">Transmembrane helix</keyword>
<keyword evidence="2" id="KW-0472">Membrane</keyword>
<dbReference type="EMBL" id="KV878582">
    <property type="protein sequence ID" value="OJJ64737.1"/>
    <property type="molecule type" value="Genomic_DNA"/>
</dbReference>
<reference evidence="4" key="1">
    <citation type="journal article" date="2017" name="Genome Biol.">
        <title>Comparative genomics reveals high biological diversity and specific adaptations in the industrially and medically important fungal genus Aspergillus.</title>
        <authorList>
            <person name="de Vries R.P."/>
            <person name="Riley R."/>
            <person name="Wiebenga A."/>
            <person name="Aguilar-Osorio G."/>
            <person name="Amillis S."/>
            <person name="Uchima C.A."/>
            <person name="Anderluh G."/>
            <person name="Asadollahi M."/>
            <person name="Askin M."/>
            <person name="Barry K."/>
            <person name="Battaglia E."/>
            <person name="Bayram O."/>
            <person name="Benocci T."/>
            <person name="Braus-Stromeyer S.A."/>
            <person name="Caldana C."/>
            <person name="Canovas D."/>
            <person name="Cerqueira G.C."/>
            <person name="Chen F."/>
            <person name="Chen W."/>
            <person name="Choi C."/>
            <person name="Clum A."/>
            <person name="Dos Santos R.A."/>
            <person name="Damasio A.R."/>
            <person name="Diallinas G."/>
            <person name="Emri T."/>
            <person name="Fekete E."/>
            <person name="Flipphi M."/>
            <person name="Freyberg S."/>
            <person name="Gallo A."/>
            <person name="Gournas C."/>
            <person name="Habgood R."/>
            <person name="Hainaut M."/>
            <person name="Harispe M.L."/>
            <person name="Henrissat B."/>
            <person name="Hilden K.S."/>
            <person name="Hope R."/>
            <person name="Hossain A."/>
            <person name="Karabika E."/>
            <person name="Karaffa L."/>
            <person name="Karanyi Z."/>
            <person name="Krasevec N."/>
            <person name="Kuo A."/>
            <person name="Kusch H."/>
            <person name="LaButti K."/>
            <person name="Lagendijk E.L."/>
            <person name="Lapidus A."/>
            <person name="Levasseur A."/>
            <person name="Lindquist E."/>
            <person name="Lipzen A."/>
            <person name="Logrieco A.F."/>
            <person name="MacCabe A."/>
            <person name="Maekelae M.R."/>
            <person name="Malavazi I."/>
            <person name="Melin P."/>
            <person name="Meyer V."/>
            <person name="Mielnichuk N."/>
            <person name="Miskei M."/>
            <person name="Molnar A.P."/>
            <person name="Mule G."/>
            <person name="Ngan C.Y."/>
            <person name="Orejas M."/>
            <person name="Orosz E."/>
            <person name="Ouedraogo J.P."/>
            <person name="Overkamp K.M."/>
            <person name="Park H.-S."/>
            <person name="Perrone G."/>
            <person name="Piumi F."/>
            <person name="Punt P.J."/>
            <person name="Ram A.F."/>
            <person name="Ramon A."/>
            <person name="Rauscher S."/>
            <person name="Record E."/>
            <person name="Riano-Pachon D.M."/>
            <person name="Robert V."/>
            <person name="Roehrig J."/>
            <person name="Ruller R."/>
            <person name="Salamov A."/>
            <person name="Salih N.S."/>
            <person name="Samson R.A."/>
            <person name="Sandor E."/>
            <person name="Sanguinetti M."/>
            <person name="Schuetze T."/>
            <person name="Sepcic K."/>
            <person name="Shelest E."/>
            <person name="Sherlock G."/>
            <person name="Sophianopoulou V."/>
            <person name="Squina F.M."/>
            <person name="Sun H."/>
            <person name="Susca A."/>
            <person name="Todd R.B."/>
            <person name="Tsang A."/>
            <person name="Unkles S.E."/>
            <person name="van de Wiele N."/>
            <person name="van Rossen-Uffink D."/>
            <person name="Oliveira J.V."/>
            <person name="Vesth T.C."/>
            <person name="Visser J."/>
            <person name="Yu J.-H."/>
            <person name="Zhou M."/>
            <person name="Andersen M.R."/>
            <person name="Archer D.B."/>
            <person name="Baker S.E."/>
            <person name="Benoit I."/>
            <person name="Brakhage A.A."/>
            <person name="Braus G.H."/>
            <person name="Fischer R."/>
            <person name="Frisvad J.C."/>
            <person name="Goldman G.H."/>
            <person name="Houbraken J."/>
            <person name="Oakley B."/>
            <person name="Pocsi I."/>
            <person name="Scazzocchio C."/>
            <person name="Seiboth B."/>
            <person name="vanKuyk P.A."/>
            <person name="Wortman J."/>
            <person name="Dyer P.S."/>
            <person name="Grigoriev I.V."/>
        </authorList>
    </citation>
    <scope>NUCLEOTIDE SEQUENCE [LARGE SCALE GENOMIC DNA]</scope>
    <source>
        <strain evidence="4">CBS 593.65</strain>
    </source>
</reference>
<dbReference type="GeneID" id="63761303"/>
<dbReference type="Proteomes" id="UP000184356">
    <property type="component" value="Unassembled WGS sequence"/>
</dbReference>
<dbReference type="AlphaFoldDB" id="A0A1L9TZ67"/>
<accession>A0A1L9TZ67</accession>
<gene>
    <name evidence="3" type="ORF">ASPSYDRAFT_343391</name>
</gene>
<evidence type="ECO:0000256" key="2">
    <source>
        <dbReference type="SAM" id="Phobius"/>
    </source>
</evidence>
<evidence type="ECO:0000313" key="4">
    <source>
        <dbReference type="Proteomes" id="UP000184356"/>
    </source>
</evidence>
<feature type="region of interest" description="Disordered" evidence="1">
    <location>
        <begin position="1"/>
        <end position="23"/>
    </location>
</feature>
<evidence type="ECO:0000313" key="3">
    <source>
        <dbReference type="EMBL" id="OJJ64737.1"/>
    </source>
</evidence>
<sequence>MSISSQEVHPPSEEADGSEGCPVSPILGLSMGNLDIPHLLFSVSGVRVGQIGVKYRKKNLLYLHWMFPLCFYLLHALFMWGREIFLDPGPRGCFREKTLREISNPGGERSLKTCRRGT</sequence>
<protein>
    <submittedName>
        <fullName evidence="3">Uncharacterized protein</fullName>
    </submittedName>
</protein>
<organism evidence="3 4">
    <name type="scientific">Aspergillus sydowii CBS 593.65</name>
    <dbReference type="NCBI Taxonomy" id="1036612"/>
    <lineage>
        <taxon>Eukaryota</taxon>
        <taxon>Fungi</taxon>
        <taxon>Dikarya</taxon>
        <taxon>Ascomycota</taxon>
        <taxon>Pezizomycotina</taxon>
        <taxon>Eurotiomycetes</taxon>
        <taxon>Eurotiomycetidae</taxon>
        <taxon>Eurotiales</taxon>
        <taxon>Aspergillaceae</taxon>
        <taxon>Aspergillus</taxon>
        <taxon>Aspergillus subgen. Nidulantes</taxon>
    </lineage>
</organism>
<feature type="transmembrane region" description="Helical" evidence="2">
    <location>
        <begin position="60"/>
        <end position="80"/>
    </location>
</feature>